<protein>
    <submittedName>
        <fullName evidence="2">Uncharacterized protein</fullName>
    </submittedName>
</protein>
<reference evidence="3" key="2">
    <citation type="submission" date="2015-01" db="EMBL/GenBank/DDBJ databases">
        <title>Evolutionary Origins and Diversification of the Mycorrhizal Mutualists.</title>
        <authorList>
            <consortium name="DOE Joint Genome Institute"/>
            <consortium name="Mycorrhizal Genomics Consortium"/>
            <person name="Kohler A."/>
            <person name="Kuo A."/>
            <person name="Nagy L.G."/>
            <person name="Floudas D."/>
            <person name="Copeland A."/>
            <person name="Barry K.W."/>
            <person name="Cichocki N."/>
            <person name="Veneault-Fourrey C."/>
            <person name="LaButti K."/>
            <person name="Lindquist E.A."/>
            <person name="Lipzen A."/>
            <person name="Lundell T."/>
            <person name="Morin E."/>
            <person name="Murat C."/>
            <person name="Riley R."/>
            <person name="Ohm R."/>
            <person name="Sun H."/>
            <person name="Tunlid A."/>
            <person name="Henrissat B."/>
            <person name="Grigoriev I.V."/>
            <person name="Hibbett D.S."/>
            <person name="Martin F."/>
        </authorList>
    </citation>
    <scope>NUCLEOTIDE SEQUENCE [LARGE SCALE GENOMIC DNA]</scope>
    <source>
        <strain evidence="3">Ve08.2h10</strain>
    </source>
</reference>
<dbReference type="HOGENOM" id="CLU_863571_0_0_1"/>
<dbReference type="AlphaFoldDB" id="A0A0D0CZ90"/>
<evidence type="ECO:0000256" key="1">
    <source>
        <dbReference type="SAM" id="MobiDB-lite"/>
    </source>
</evidence>
<evidence type="ECO:0000313" key="2">
    <source>
        <dbReference type="EMBL" id="KIK80938.1"/>
    </source>
</evidence>
<feature type="compositionally biased region" description="Acidic residues" evidence="1">
    <location>
        <begin position="108"/>
        <end position="122"/>
    </location>
</feature>
<feature type="compositionally biased region" description="Basic and acidic residues" evidence="1">
    <location>
        <begin position="231"/>
        <end position="246"/>
    </location>
</feature>
<sequence length="322" mass="35740">MAVKLPETEPTRFNTETLLQMSGQRPVTGMDQPSKETHSAICFWDKIDFLEWAESPAFQENGDPIPEETFANNGWKVKQMVMKTYSSWYGRHIDDNGNWNSKKSQQDSGDEDDVDVDNTGDSEDCKLKMKKCKRKHTKHAKSKAPYKKFKAAHNNQTPLLVPVLWSPSPPQVQLPVPSANSAPAISTSLSTQALPKLANPSKAPTPQVLVSPKSVNQFQVMVSVPPNLSNENKENEDPNSKKNDSRAKKQIINHLATLATTATKAKLSPVPLPEVPSQSCARCALVPEKIVVEQKASYESEVTLLGAWNTWDLKTITQGTMY</sequence>
<dbReference type="EMBL" id="KN825898">
    <property type="protein sequence ID" value="KIK80938.1"/>
    <property type="molecule type" value="Genomic_DNA"/>
</dbReference>
<feature type="region of interest" description="Disordered" evidence="1">
    <location>
        <begin position="99"/>
        <end position="122"/>
    </location>
</feature>
<feature type="region of interest" description="Disordered" evidence="1">
    <location>
        <begin position="224"/>
        <end position="246"/>
    </location>
</feature>
<reference evidence="2 3" key="1">
    <citation type="submission" date="2014-04" db="EMBL/GenBank/DDBJ databases">
        <authorList>
            <consortium name="DOE Joint Genome Institute"/>
            <person name="Kuo A."/>
            <person name="Kohler A."/>
            <person name="Jargeat P."/>
            <person name="Nagy L.G."/>
            <person name="Floudas D."/>
            <person name="Copeland A."/>
            <person name="Barry K.W."/>
            <person name="Cichocki N."/>
            <person name="Veneault-Fourrey C."/>
            <person name="LaButti K."/>
            <person name="Lindquist E.A."/>
            <person name="Lipzen A."/>
            <person name="Lundell T."/>
            <person name="Morin E."/>
            <person name="Murat C."/>
            <person name="Sun H."/>
            <person name="Tunlid A."/>
            <person name="Henrissat B."/>
            <person name="Grigoriev I.V."/>
            <person name="Hibbett D.S."/>
            <person name="Martin F."/>
            <person name="Nordberg H.P."/>
            <person name="Cantor M.N."/>
            <person name="Hua S.X."/>
        </authorList>
    </citation>
    <scope>NUCLEOTIDE SEQUENCE [LARGE SCALE GENOMIC DNA]</scope>
    <source>
        <strain evidence="2 3">Ve08.2h10</strain>
    </source>
</reference>
<dbReference type="InParanoid" id="A0A0D0CZ90"/>
<dbReference type="Proteomes" id="UP000054538">
    <property type="component" value="Unassembled WGS sequence"/>
</dbReference>
<dbReference type="STRING" id="930991.A0A0D0CZ90"/>
<accession>A0A0D0CZ90</accession>
<name>A0A0D0CZ90_9AGAM</name>
<gene>
    <name evidence="2" type="ORF">PAXRUDRAFT_28021</name>
</gene>
<keyword evidence="3" id="KW-1185">Reference proteome</keyword>
<proteinExistence type="predicted"/>
<evidence type="ECO:0000313" key="3">
    <source>
        <dbReference type="Proteomes" id="UP000054538"/>
    </source>
</evidence>
<organism evidence="2 3">
    <name type="scientific">Paxillus rubicundulus Ve08.2h10</name>
    <dbReference type="NCBI Taxonomy" id="930991"/>
    <lineage>
        <taxon>Eukaryota</taxon>
        <taxon>Fungi</taxon>
        <taxon>Dikarya</taxon>
        <taxon>Basidiomycota</taxon>
        <taxon>Agaricomycotina</taxon>
        <taxon>Agaricomycetes</taxon>
        <taxon>Agaricomycetidae</taxon>
        <taxon>Boletales</taxon>
        <taxon>Paxilineae</taxon>
        <taxon>Paxillaceae</taxon>
        <taxon>Paxillus</taxon>
    </lineage>
</organism>